<organism evidence="11 12">
    <name type="scientific">Intestinibacter bartlettii</name>
    <dbReference type="NCBI Taxonomy" id="261299"/>
    <lineage>
        <taxon>Bacteria</taxon>
        <taxon>Bacillati</taxon>
        <taxon>Bacillota</taxon>
        <taxon>Clostridia</taxon>
        <taxon>Peptostreptococcales</taxon>
        <taxon>Peptostreptococcaceae</taxon>
        <taxon>Intestinibacter</taxon>
    </lineage>
</organism>
<evidence type="ECO:0000313" key="11">
    <source>
        <dbReference type="EMBL" id="MBU5336898.1"/>
    </source>
</evidence>
<reference evidence="11 12" key="1">
    <citation type="submission" date="2021-06" db="EMBL/GenBank/DDBJ databases">
        <authorList>
            <person name="Sun Q."/>
            <person name="Li D."/>
        </authorList>
    </citation>
    <scope>NUCLEOTIDE SEQUENCE [LARGE SCALE GENOMIC DNA]</scope>
    <source>
        <strain evidence="11 12">N19</strain>
    </source>
</reference>
<dbReference type="PANTHER" id="PTHR43823:SF3">
    <property type="entry name" value="MULTIDRUG EXPORT PROTEIN MEPA"/>
    <property type="match status" value="1"/>
</dbReference>
<feature type="transmembrane region" description="Helical" evidence="10">
    <location>
        <begin position="238"/>
        <end position="261"/>
    </location>
</feature>
<dbReference type="InterPro" id="IPR048279">
    <property type="entry name" value="MdtK-like"/>
</dbReference>
<feature type="transmembrane region" description="Helical" evidence="10">
    <location>
        <begin position="51"/>
        <end position="75"/>
    </location>
</feature>
<evidence type="ECO:0000256" key="7">
    <source>
        <dbReference type="ARBA" id="ARBA00022989"/>
    </source>
</evidence>
<feature type="transmembrane region" description="Helical" evidence="10">
    <location>
        <begin position="321"/>
        <end position="344"/>
    </location>
</feature>
<feature type="transmembrane region" description="Helical" evidence="10">
    <location>
        <begin position="137"/>
        <end position="156"/>
    </location>
</feature>
<evidence type="ECO:0000256" key="9">
    <source>
        <dbReference type="ARBA" id="ARBA00023251"/>
    </source>
</evidence>
<keyword evidence="9" id="KW-0046">Antibiotic resistance</keyword>
<feature type="transmembrane region" description="Helical" evidence="10">
    <location>
        <begin position="96"/>
        <end position="117"/>
    </location>
</feature>
<comment type="caution">
    <text evidence="11">The sequence shown here is derived from an EMBL/GenBank/DDBJ whole genome shotgun (WGS) entry which is preliminary data.</text>
</comment>
<name>A0ABS6DYH1_9FIRM</name>
<keyword evidence="12" id="KW-1185">Reference proteome</keyword>
<feature type="transmembrane region" description="Helical" evidence="10">
    <location>
        <begin position="273"/>
        <end position="295"/>
    </location>
</feature>
<dbReference type="Proteomes" id="UP001196301">
    <property type="component" value="Unassembled WGS sequence"/>
</dbReference>
<sequence length="460" mass="50037">MSKKKSADLENGSIGKLLVTLAVPSIIAQIVNLLYNIVDRIFIGRMPSGDLAMAGIGIVTPIVILVAAFSSLVGFGGSPRVAIKMGQKDNDGAEEILGNSFTLILLISLILTTVFYLFKEPIVMAFGGSSNTSQYAIDYLSIYLIGTVFVQIAVGMNPYINTQGFTKIGMMTVAIGAGLNIILDPIFIFGLNLGVKGAAFATIISQFVSAMFVLKFLFGNKTILKIRKKHLKLKKDVVLATLALGVAPFIMQSTESIVLVSLNNQLLKYGGDIAVSAMTIMSSMMQMIVLPISGLTQGAQPILSYNYGAERYDRVKKAFKLLFISCLTFTVVAVGSLILFPGFFVRIFSKDPTLIEMTSWNMRIYFAGMCIFGMQMACQQTFLSLGQAKISLFLALLRKIILLVPLIFILPLLMQDGLTAVLLAEPIADIIACLTTTTLFAIFFKKKFPKEEVIIEAKAQ</sequence>
<evidence type="ECO:0000256" key="3">
    <source>
        <dbReference type="ARBA" id="ARBA00022106"/>
    </source>
</evidence>
<evidence type="ECO:0000313" key="12">
    <source>
        <dbReference type="Proteomes" id="UP001196301"/>
    </source>
</evidence>
<feature type="transmembrane region" description="Helical" evidence="10">
    <location>
        <begin position="426"/>
        <end position="444"/>
    </location>
</feature>
<evidence type="ECO:0000256" key="1">
    <source>
        <dbReference type="ARBA" id="ARBA00004651"/>
    </source>
</evidence>
<gene>
    <name evidence="11" type="ORF">KQI20_10645</name>
</gene>
<proteinExistence type="inferred from homology"/>
<keyword evidence="4" id="KW-0813">Transport</keyword>
<evidence type="ECO:0000256" key="10">
    <source>
        <dbReference type="SAM" id="Phobius"/>
    </source>
</evidence>
<feature type="transmembrane region" description="Helical" evidence="10">
    <location>
        <begin position="197"/>
        <end position="218"/>
    </location>
</feature>
<keyword evidence="7 10" id="KW-1133">Transmembrane helix</keyword>
<evidence type="ECO:0000256" key="6">
    <source>
        <dbReference type="ARBA" id="ARBA00022692"/>
    </source>
</evidence>
<dbReference type="RefSeq" id="WP_216570840.1">
    <property type="nucleotide sequence ID" value="NZ_JAHLOQ010000031.1"/>
</dbReference>
<dbReference type="InterPro" id="IPR002528">
    <property type="entry name" value="MATE_fam"/>
</dbReference>
<keyword evidence="6 10" id="KW-0812">Transmembrane</keyword>
<evidence type="ECO:0000256" key="2">
    <source>
        <dbReference type="ARBA" id="ARBA00008417"/>
    </source>
</evidence>
<dbReference type="PIRSF" id="PIRSF006603">
    <property type="entry name" value="DinF"/>
    <property type="match status" value="1"/>
</dbReference>
<comment type="subcellular location">
    <subcellularLocation>
        <location evidence="1">Cell membrane</location>
        <topology evidence="1">Multi-pass membrane protein</topology>
    </subcellularLocation>
</comment>
<feature type="transmembrane region" description="Helical" evidence="10">
    <location>
        <begin position="168"/>
        <end position="191"/>
    </location>
</feature>
<comment type="similarity">
    <text evidence="2">Belongs to the multi antimicrobial extrusion (MATE) (TC 2.A.66.1) family. MepA subfamily.</text>
</comment>
<evidence type="ECO:0000256" key="5">
    <source>
        <dbReference type="ARBA" id="ARBA00022475"/>
    </source>
</evidence>
<dbReference type="NCBIfam" id="TIGR00797">
    <property type="entry name" value="matE"/>
    <property type="match status" value="1"/>
</dbReference>
<dbReference type="CDD" id="cd13143">
    <property type="entry name" value="MATE_MepA_like"/>
    <property type="match status" value="1"/>
</dbReference>
<feature type="transmembrane region" description="Helical" evidence="10">
    <location>
        <begin position="364"/>
        <end position="385"/>
    </location>
</feature>
<evidence type="ECO:0000256" key="8">
    <source>
        <dbReference type="ARBA" id="ARBA00023136"/>
    </source>
</evidence>
<protein>
    <recommendedName>
        <fullName evidence="3">Multidrug export protein MepA</fullName>
    </recommendedName>
</protein>
<keyword evidence="8 10" id="KW-0472">Membrane</keyword>
<dbReference type="InterPro" id="IPR045070">
    <property type="entry name" value="MATE_MepA-like"/>
</dbReference>
<dbReference type="InterPro" id="IPR051327">
    <property type="entry name" value="MATE_MepA_subfamily"/>
</dbReference>
<dbReference type="PANTHER" id="PTHR43823">
    <property type="entry name" value="SPORULATION PROTEIN YKVU"/>
    <property type="match status" value="1"/>
</dbReference>
<evidence type="ECO:0000256" key="4">
    <source>
        <dbReference type="ARBA" id="ARBA00022448"/>
    </source>
</evidence>
<accession>A0ABS6DYH1</accession>
<dbReference type="Pfam" id="PF01554">
    <property type="entry name" value="MatE"/>
    <property type="match status" value="2"/>
</dbReference>
<feature type="transmembrane region" description="Helical" evidence="10">
    <location>
        <begin position="392"/>
        <end position="414"/>
    </location>
</feature>
<dbReference type="EMBL" id="JAHLOQ010000031">
    <property type="protein sequence ID" value="MBU5336898.1"/>
    <property type="molecule type" value="Genomic_DNA"/>
</dbReference>
<keyword evidence="5" id="KW-1003">Cell membrane</keyword>